<evidence type="ECO:0000313" key="2">
    <source>
        <dbReference type="Proteomes" id="UP000548632"/>
    </source>
</evidence>
<proteinExistence type="predicted"/>
<name>A0A839HE89_9GAMM</name>
<sequence>MMQVELLKQQIAELDDASFSKLRDWFIEFDQVRWDKKLEADSNAGKLDFLIKAAYAEHEAGLTRDL</sequence>
<protein>
    <submittedName>
        <fullName evidence="1">Uncharacterized protein</fullName>
    </submittedName>
</protein>
<reference evidence="1 2" key="1">
    <citation type="journal article" date="2020" name="Arch. Microbiol.">
        <title>The genome sequence of the giant phototrophic gammaproteobacterium Thiospirillum jenense gives insight into its physiological properties and phylogenetic relationships.</title>
        <authorList>
            <person name="Imhoff J.F."/>
            <person name="Meyer T.E."/>
            <person name="Kyndt J.A."/>
        </authorList>
    </citation>
    <scope>NUCLEOTIDE SEQUENCE [LARGE SCALE GENOMIC DNA]</scope>
    <source>
        <strain evidence="1 2">DSM 216</strain>
    </source>
</reference>
<dbReference type="EMBL" id="JABVCQ010000043">
    <property type="protein sequence ID" value="MBB1127255.1"/>
    <property type="molecule type" value="Genomic_DNA"/>
</dbReference>
<comment type="caution">
    <text evidence="1">The sequence shown here is derived from an EMBL/GenBank/DDBJ whole genome shotgun (WGS) entry which is preliminary data.</text>
</comment>
<organism evidence="1 2">
    <name type="scientific">Thiospirillum jenense</name>
    <dbReference type="NCBI Taxonomy" id="1653858"/>
    <lineage>
        <taxon>Bacteria</taxon>
        <taxon>Pseudomonadati</taxon>
        <taxon>Pseudomonadota</taxon>
        <taxon>Gammaproteobacteria</taxon>
        <taxon>Chromatiales</taxon>
        <taxon>Chromatiaceae</taxon>
        <taxon>Thiospirillum</taxon>
    </lineage>
</organism>
<dbReference type="AlphaFoldDB" id="A0A839HE89"/>
<keyword evidence="2" id="KW-1185">Reference proteome</keyword>
<accession>A0A839HE89</accession>
<dbReference type="RefSeq" id="WP_182584879.1">
    <property type="nucleotide sequence ID" value="NZ_JABVCQ010000043.1"/>
</dbReference>
<gene>
    <name evidence="1" type="ORF">HUK38_13640</name>
</gene>
<dbReference type="Proteomes" id="UP000548632">
    <property type="component" value="Unassembled WGS sequence"/>
</dbReference>
<evidence type="ECO:0000313" key="1">
    <source>
        <dbReference type="EMBL" id="MBB1127255.1"/>
    </source>
</evidence>